<comment type="caution">
    <text evidence="3">The sequence shown here is derived from an EMBL/GenBank/DDBJ whole genome shotgun (WGS) entry which is preliminary data.</text>
</comment>
<gene>
    <name evidence="3" type="ORF">QV13_12310</name>
</gene>
<protein>
    <recommendedName>
        <fullName evidence="2">Vanillate O-demethylase oxygenase-like C-terminal catalytic domain-containing protein</fullName>
    </recommendedName>
</protein>
<reference evidence="3 4" key="1">
    <citation type="submission" date="2016-08" db="EMBL/GenBank/DDBJ databases">
        <title>Whole genome sequence of Mesorhizobium sp. strain UASWS1009 isolated from industrial sewage.</title>
        <authorList>
            <person name="Crovadore J."/>
            <person name="Calmin G."/>
            <person name="Chablais R."/>
            <person name="Cochard B."/>
            <person name="Lefort F."/>
        </authorList>
    </citation>
    <scope>NUCLEOTIDE SEQUENCE [LARGE SCALE GENOMIC DNA]</scope>
    <source>
        <strain evidence="3 4">UASWS1009</strain>
    </source>
</reference>
<dbReference type="Proteomes" id="UP000094412">
    <property type="component" value="Unassembled WGS sequence"/>
</dbReference>
<organism evidence="3 4">
    <name type="scientific">Mesorhizobium hungaricum</name>
    <dbReference type="NCBI Taxonomy" id="1566387"/>
    <lineage>
        <taxon>Bacteria</taxon>
        <taxon>Pseudomonadati</taxon>
        <taxon>Pseudomonadota</taxon>
        <taxon>Alphaproteobacteria</taxon>
        <taxon>Hyphomicrobiales</taxon>
        <taxon>Phyllobacteriaceae</taxon>
        <taxon>Mesorhizobium</taxon>
    </lineage>
</organism>
<feature type="domain" description="Vanillate O-demethylase oxygenase-like C-terminal catalytic" evidence="2">
    <location>
        <begin position="46"/>
        <end position="203"/>
    </location>
</feature>
<evidence type="ECO:0000259" key="2">
    <source>
        <dbReference type="Pfam" id="PF19112"/>
    </source>
</evidence>
<evidence type="ECO:0000313" key="4">
    <source>
        <dbReference type="Proteomes" id="UP000094412"/>
    </source>
</evidence>
<name>A0A1C2DRZ7_9HYPH</name>
<dbReference type="STRING" id="1566387.QV13_12310"/>
<keyword evidence="1" id="KW-0560">Oxidoreductase</keyword>
<dbReference type="EMBL" id="MDEO01000032">
    <property type="protein sequence ID" value="OCX17537.1"/>
    <property type="molecule type" value="Genomic_DNA"/>
</dbReference>
<keyword evidence="4" id="KW-1185">Reference proteome</keyword>
<dbReference type="Gene3D" id="3.90.380.10">
    <property type="entry name" value="Naphthalene 1,2-dioxygenase Alpha Subunit, Chain A, domain 1"/>
    <property type="match status" value="1"/>
</dbReference>
<dbReference type="SUPFAM" id="SSF55961">
    <property type="entry name" value="Bet v1-like"/>
    <property type="match status" value="1"/>
</dbReference>
<evidence type="ECO:0000313" key="3">
    <source>
        <dbReference type="EMBL" id="OCX17537.1"/>
    </source>
</evidence>
<dbReference type="GO" id="GO:0016491">
    <property type="term" value="F:oxidoreductase activity"/>
    <property type="evidence" value="ECO:0007669"/>
    <property type="project" value="UniProtKB-KW"/>
</dbReference>
<sequence>MSSPHGVDVKYGLLWVAPQASSTSLPALPEGLWPIDDRTFCLVDSWSATASQIIDNFIDVTHFPFVHADTFGQKGRLDVRRLSEVDDGFECEVSARGKRLIGGGNSDDVEERILTYRYYFPFSLALTIAYPRRGIFDRIFLALQPETTQSTLVYKLVLRGEGANLSEEQAREEALLQRQITAEDKNMVQQLPLSGIDLRSYEERHVLLDEPTRLLRKVMLSKLSGGE</sequence>
<accession>A0A1C2DRZ7</accession>
<proteinExistence type="predicted"/>
<dbReference type="Pfam" id="PF19112">
    <property type="entry name" value="VanA_C"/>
    <property type="match status" value="1"/>
</dbReference>
<evidence type="ECO:0000256" key="1">
    <source>
        <dbReference type="ARBA" id="ARBA00023002"/>
    </source>
</evidence>
<dbReference type="InterPro" id="IPR044043">
    <property type="entry name" value="VanA_C_cat"/>
</dbReference>
<dbReference type="AlphaFoldDB" id="A0A1C2DRZ7"/>